<dbReference type="CDD" id="cd22905">
    <property type="entry name" value="HFD_Dr1"/>
    <property type="match status" value="1"/>
</dbReference>
<organism evidence="10 11">
    <name type="scientific">Musa troglodytarum</name>
    <name type="common">fe'i banana</name>
    <dbReference type="NCBI Taxonomy" id="320322"/>
    <lineage>
        <taxon>Eukaryota</taxon>
        <taxon>Viridiplantae</taxon>
        <taxon>Streptophyta</taxon>
        <taxon>Embryophyta</taxon>
        <taxon>Tracheophyta</taxon>
        <taxon>Spermatophyta</taxon>
        <taxon>Magnoliopsida</taxon>
        <taxon>Liliopsida</taxon>
        <taxon>Zingiberales</taxon>
        <taxon>Musaceae</taxon>
        <taxon>Musa</taxon>
    </lineage>
</organism>
<dbReference type="InterPro" id="IPR031693">
    <property type="entry name" value="Sin3_C"/>
</dbReference>
<dbReference type="FunFam" id="1.20.1160.11:FF:000001">
    <property type="entry name" value="Paired amphipathic helix protein Sin3"/>
    <property type="match status" value="1"/>
</dbReference>
<evidence type="ECO:0000256" key="8">
    <source>
        <dbReference type="SAM" id="MobiDB-lite"/>
    </source>
</evidence>
<feature type="region of interest" description="Disordered" evidence="8">
    <location>
        <begin position="912"/>
        <end position="974"/>
    </location>
</feature>
<evidence type="ECO:0000256" key="5">
    <source>
        <dbReference type="ARBA" id="ARBA00023163"/>
    </source>
</evidence>
<feature type="compositionally biased region" description="Basic and acidic residues" evidence="8">
    <location>
        <begin position="841"/>
        <end position="853"/>
    </location>
</feature>
<evidence type="ECO:0000313" key="10">
    <source>
        <dbReference type="EMBL" id="URD73231.1"/>
    </source>
</evidence>
<dbReference type="GO" id="GO:0000118">
    <property type="term" value="C:histone deacetylase complex"/>
    <property type="evidence" value="ECO:0007669"/>
    <property type="project" value="TreeGrafter"/>
</dbReference>
<accession>A0A9E7J9Z4</accession>
<feature type="compositionally biased region" description="Acidic residues" evidence="8">
    <location>
        <begin position="1034"/>
        <end position="1046"/>
    </location>
</feature>
<dbReference type="PROSITE" id="PS51477">
    <property type="entry name" value="PAH"/>
    <property type="match status" value="3"/>
</dbReference>
<dbReference type="SUPFAM" id="SSF47113">
    <property type="entry name" value="Histone-fold"/>
    <property type="match status" value="1"/>
</dbReference>
<evidence type="ECO:0000256" key="2">
    <source>
        <dbReference type="ARBA" id="ARBA00022491"/>
    </source>
</evidence>
<dbReference type="Pfam" id="PF08295">
    <property type="entry name" value="Sin3_corepress"/>
    <property type="match status" value="1"/>
</dbReference>
<feature type="region of interest" description="Disordered" evidence="8">
    <location>
        <begin position="1"/>
        <end position="41"/>
    </location>
</feature>
<evidence type="ECO:0000256" key="3">
    <source>
        <dbReference type="ARBA" id="ARBA00022737"/>
    </source>
</evidence>
<dbReference type="OrthoDB" id="10265969at2759"/>
<keyword evidence="6 7" id="KW-0539">Nucleus</keyword>
<feature type="region of interest" description="Disordered" evidence="8">
    <location>
        <begin position="433"/>
        <end position="455"/>
    </location>
</feature>
<dbReference type="Proteomes" id="UP001055439">
    <property type="component" value="Chromosome 1"/>
</dbReference>
<evidence type="ECO:0000256" key="6">
    <source>
        <dbReference type="ARBA" id="ARBA00023242"/>
    </source>
</evidence>
<dbReference type="InterPro" id="IPR039774">
    <property type="entry name" value="Sin3-like"/>
</dbReference>
<gene>
    <name evidence="10" type="ORF">MUK42_09019</name>
</gene>
<comment type="subcellular location">
    <subcellularLocation>
        <location evidence="1 7">Nucleus</location>
    </subcellularLocation>
</comment>
<keyword evidence="2" id="KW-0678">Repressor</keyword>
<evidence type="ECO:0000259" key="9">
    <source>
        <dbReference type="SMART" id="SM00761"/>
    </source>
</evidence>
<dbReference type="GO" id="GO:0000785">
    <property type="term" value="C:chromatin"/>
    <property type="evidence" value="ECO:0007669"/>
    <property type="project" value="TreeGrafter"/>
</dbReference>
<keyword evidence="4" id="KW-0805">Transcription regulation</keyword>
<keyword evidence="5" id="KW-0804">Transcription</keyword>
<feature type="domain" description="Histone deacetylase interacting" evidence="9">
    <location>
        <begin position="492"/>
        <end position="592"/>
    </location>
</feature>
<dbReference type="GO" id="GO:0046982">
    <property type="term" value="F:protein heterodimerization activity"/>
    <property type="evidence" value="ECO:0007669"/>
    <property type="project" value="InterPro"/>
</dbReference>
<reference evidence="10" key="1">
    <citation type="submission" date="2022-05" db="EMBL/GenBank/DDBJ databases">
        <title>The Musa troglodytarum L. genome provides insights into the mechanism of non-climacteric behaviour and enrichment of carotenoids.</title>
        <authorList>
            <person name="Wang J."/>
        </authorList>
    </citation>
    <scope>NUCLEOTIDE SEQUENCE</scope>
    <source>
        <tissue evidence="10">Leaf</tissue>
    </source>
</reference>
<dbReference type="InterPro" id="IPR036600">
    <property type="entry name" value="PAH_sf"/>
</dbReference>
<feature type="compositionally biased region" description="Basic and acidic residues" evidence="8">
    <location>
        <begin position="224"/>
        <end position="281"/>
    </location>
</feature>
<dbReference type="SMART" id="SM00761">
    <property type="entry name" value="HDAC_interact"/>
    <property type="match status" value="1"/>
</dbReference>
<proteinExistence type="predicted"/>
<evidence type="ECO:0000256" key="4">
    <source>
        <dbReference type="ARBA" id="ARBA00023015"/>
    </source>
</evidence>
<evidence type="ECO:0000256" key="7">
    <source>
        <dbReference type="PROSITE-ProRule" id="PRU00810"/>
    </source>
</evidence>
<dbReference type="PANTHER" id="PTHR12346:SF0">
    <property type="entry name" value="SIN3A, ISOFORM G"/>
    <property type="match status" value="1"/>
</dbReference>
<evidence type="ECO:0000256" key="1">
    <source>
        <dbReference type="ARBA" id="ARBA00004123"/>
    </source>
</evidence>
<dbReference type="Pfam" id="PF16879">
    <property type="entry name" value="Sin3a_C"/>
    <property type="match status" value="1"/>
</dbReference>
<dbReference type="InterPro" id="IPR003822">
    <property type="entry name" value="PAH"/>
</dbReference>
<protein>
    <submittedName>
        <fullName evidence="10">Paired amphipathic helix protein</fullName>
    </submittedName>
</protein>
<dbReference type="GO" id="GO:0003714">
    <property type="term" value="F:transcription corepressor activity"/>
    <property type="evidence" value="ECO:0007669"/>
    <property type="project" value="InterPro"/>
</dbReference>
<evidence type="ECO:0000313" key="11">
    <source>
        <dbReference type="Proteomes" id="UP001055439"/>
    </source>
</evidence>
<feature type="region of interest" description="Disordered" evidence="8">
    <location>
        <begin position="1001"/>
        <end position="1112"/>
    </location>
</feature>
<keyword evidence="3" id="KW-0677">Repeat</keyword>
<dbReference type="Pfam" id="PF02671">
    <property type="entry name" value="PAH"/>
    <property type="match status" value="3"/>
</dbReference>
<dbReference type="EMBL" id="CP097502">
    <property type="protein sequence ID" value="URD73231.1"/>
    <property type="molecule type" value="Genomic_DNA"/>
</dbReference>
<feature type="compositionally biased region" description="Polar residues" evidence="8">
    <location>
        <begin position="1049"/>
        <end position="1058"/>
    </location>
</feature>
<feature type="compositionally biased region" description="Polar residues" evidence="8">
    <location>
        <begin position="913"/>
        <end position="936"/>
    </location>
</feature>
<feature type="region of interest" description="Disordered" evidence="8">
    <location>
        <begin position="205"/>
        <end position="313"/>
    </location>
</feature>
<feature type="compositionally biased region" description="Acidic residues" evidence="8">
    <location>
        <begin position="1081"/>
        <end position="1092"/>
    </location>
</feature>
<dbReference type="PANTHER" id="PTHR12346">
    <property type="entry name" value="SIN3B-RELATED"/>
    <property type="match status" value="1"/>
</dbReference>
<feature type="region of interest" description="Disordered" evidence="8">
    <location>
        <begin position="793"/>
        <end position="817"/>
    </location>
</feature>
<dbReference type="InterPro" id="IPR013194">
    <property type="entry name" value="HDAC_interact_dom"/>
</dbReference>
<dbReference type="FunFam" id="1.20.1160.11:FF:000002">
    <property type="entry name" value="Paired amphipathic helix protein SIN3"/>
    <property type="match status" value="1"/>
</dbReference>
<dbReference type="InterPro" id="IPR009072">
    <property type="entry name" value="Histone-fold"/>
</dbReference>
<sequence length="1663" mass="188440">MKGAREEALMGSQLKRPNVPRADPSGQTHMAPAPATGSTPKLTTNDALAYLKAVKDIFQDKREKYDEFLEVMKDFKSQRIDTNGVIMRVKELFKGHRDLILGFNTFLPKGYEIKLPEEKKPVEFEEAINFVNKIKNRFQNDDHVYKSFLDILNMYRRENKSIHEVYQEVAALFQKHQDLLEEFTHFLPDASATFAPHYPYSGRPFVRRDDRSSIMPTARHVHGDKRDRAYTSHADRDFSVDRPDTEHDRQRRLAEKEKDRKEDRDKRDREWDEKDMDHDSGDLGNTHPRRKHSSKRVDDSVAEPMQQGGDGADGIYSISASSFDDKNALKSVYTREFNFCEKVKEKLHPDTYQEFLKCLHIYSKEIINRTELKNLVSDILGKYPDLVDGFNEFLAHCENIGLHSFLNEGYFADGFLEGVFNKRHIARPVKLEDGDREREREMDKREKDRERERVDKGALYNSKEAASHKATLFTNKEKYNLWKPISELDLSNCQRCTPSYRLLPKNYPIPPASHRTELGVSVLNDVWVSVTSGSEDYSFKHMRKNQYEESLFRCEDDRFELDMLLESVNITTKQVEELIEMMQDPVKSENPIRIEDHLNYLNMRCIERLYGDHGLDVMDVLRKNASLALPVILTRLKQKQEEWSRCRSDFNKVWAEIYAKNYHKSLDHRSFYFKQQDTKSLSTKALLAEIKEINDKMKKEDDVLVTIAARNRRPIVPNMAFEYVDVSIHEDLYQIIKYSCGEVCTSSDQLDKVMKIWTTFLEPLLGVPSRNQLAEDAEDVKPKSRVVKANLSVVGESNGSPGADYAGASKQSNGDENIPSEQAALCRTRSANGDTTVTENGFHDVDQTTRHGENLCSNSLQGRVQGSAPMADEVSGITVQNVSAERMPDTTSVAGRAEQCHNRTNREIVTGASGASRTGNFGNETQVEPRATNENLPASEGVQTGRPILAANGGSTTEGNKGHRPSEGSASLNNLKVEREEGELSPNGDFEEDNFVAFEDADVNVTPKGKDSSSSRQYQVRPGEVEASCGEVAGENEADADDEGEESAQRSTEVSGNASEAGEDVSGSESGDGEECSHEDHEEEEDDAGNDDQDAKAESEGEAEGEITSLPFSERILHTVKPLARHVPTALHDKEDKSSRIFYGNDSFYVLFRLHQTLYERILSAKTNSLAAEKKWRSSKDTSPPNLYAKFMSALYHLLDGSADNTKFEDDCRAIIGTQSYVLFTLDKLIYKVAKQLQAIASDEMDNKLLQLYLYEKSRRSGRSSDLVYHENARVLLHDENIYRFECCSQSSSMTCLSIQLMEYGHEKPEVTAVTIDPCFSAYLYNDFLSSVPDKIGAEGVFLGRNKRKYMGDDENTSTCKTMVGFQVINGLECKISCSSSKVSYVLDTEDFLFRVRKKRRYSCGGSIFRDQAQPSQLLAQIGSPPEHSVVFRCKLLTPVTSVDEAHPRVCFIWLSTHYPPRSEISSDPVLLKYSENSFTAWFRLRLDLSAAVTLVALIDPILLGSSSSRFFAFPRFLPSPIVFGHPERRRIEIDPLGFDRKMEPMDIVGKSKEDVSLPKSTMFKIIKEMLPPDVRVARDTQDLLVECCVLGFGEYIEEVYAAYEQHKLDTLDSPKGGKFSGIEMTEEEALAEQQRMFAEARARMNNGVSIQKPPEADNHLES</sequence>
<keyword evidence="11" id="KW-1185">Reference proteome</keyword>
<dbReference type="FunFam" id="1.20.1160.11:FF:000003">
    <property type="entry name" value="Paired amphipathic helix SIN3-like protein"/>
    <property type="match status" value="1"/>
</dbReference>
<feature type="region of interest" description="Disordered" evidence="8">
    <location>
        <begin position="830"/>
        <end position="861"/>
    </location>
</feature>
<feature type="compositionally biased region" description="Polar residues" evidence="8">
    <location>
        <begin position="830"/>
        <end position="839"/>
    </location>
</feature>
<dbReference type="Gene3D" id="1.20.1160.11">
    <property type="entry name" value="Paired amphipathic helix"/>
    <property type="match status" value="3"/>
</dbReference>
<dbReference type="GO" id="GO:0000122">
    <property type="term" value="P:negative regulation of transcription by RNA polymerase II"/>
    <property type="evidence" value="ECO:0007669"/>
    <property type="project" value="TreeGrafter"/>
</dbReference>
<dbReference type="Gene3D" id="1.10.20.10">
    <property type="entry name" value="Histone, subunit A"/>
    <property type="match status" value="1"/>
</dbReference>
<dbReference type="SUPFAM" id="SSF47762">
    <property type="entry name" value="PAH2 domain"/>
    <property type="match status" value="3"/>
</dbReference>
<name>A0A9E7J9Z4_9LILI</name>